<sequence>MDMLITREKVEDLLLDMPVDWLVQEPSEMTSHWTPNEYGVNEELV</sequence>
<organism evidence="1 2">
    <name type="scientific">Vibrio owensii</name>
    <dbReference type="NCBI Taxonomy" id="696485"/>
    <lineage>
        <taxon>Bacteria</taxon>
        <taxon>Pseudomonadati</taxon>
        <taxon>Pseudomonadota</taxon>
        <taxon>Gammaproteobacteria</taxon>
        <taxon>Vibrionales</taxon>
        <taxon>Vibrionaceae</taxon>
        <taxon>Vibrio</taxon>
    </lineage>
</organism>
<comment type="caution">
    <text evidence="1">The sequence shown here is derived from an EMBL/GenBank/DDBJ whole genome shotgun (WGS) entry which is preliminary data.</text>
</comment>
<proteinExistence type="predicted"/>
<evidence type="ECO:0000313" key="1">
    <source>
        <dbReference type="EMBL" id="CAH1520580.1"/>
    </source>
</evidence>
<dbReference type="AlphaFoldDB" id="A0AAU9PXG8"/>
<name>A0AAU9PXG8_9VIBR</name>
<reference evidence="1" key="1">
    <citation type="submission" date="2022-01" db="EMBL/GenBank/DDBJ databases">
        <authorList>
            <person name="Lagorce A."/>
        </authorList>
    </citation>
    <scope>NUCLEOTIDE SEQUENCE</scope>
    <source>
        <strain evidence="1">Th15_F1_D04</strain>
    </source>
</reference>
<protein>
    <submittedName>
        <fullName evidence="1">Uncharacterized protein</fullName>
    </submittedName>
</protein>
<evidence type="ECO:0000313" key="2">
    <source>
        <dbReference type="Proteomes" id="UP001295420"/>
    </source>
</evidence>
<accession>A0AAU9PXG8</accession>
<dbReference type="Proteomes" id="UP001295420">
    <property type="component" value="Unassembled WGS sequence"/>
</dbReference>
<dbReference type="EMBL" id="CAKMTQ010000001">
    <property type="protein sequence ID" value="CAH1520580.1"/>
    <property type="molecule type" value="Genomic_DNA"/>
</dbReference>
<gene>
    <name evidence="1" type="ORF">THF1D04_10292</name>
</gene>
<dbReference type="RefSeq" id="WP_409929751.1">
    <property type="nucleotide sequence ID" value="NZ_CAKMTQ010000001.1"/>
</dbReference>